<dbReference type="EMBL" id="UOET01000493">
    <property type="protein sequence ID" value="VAW30248.1"/>
    <property type="molecule type" value="Genomic_DNA"/>
</dbReference>
<protein>
    <submittedName>
        <fullName evidence="13">Transcription regulator [contains diacylglycerol kinase catalytic domain]</fullName>
    </submittedName>
</protein>
<evidence type="ECO:0000259" key="12">
    <source>
        <dbReference type="PROSITE" id="PS50146"/>
    </source>
</evidence>
<dbReference type="SUPFAM" id="SSF111331">
    <property type="entry name" value="NAD kinase/diacylglycerol kinase-like"/>
    <property type="match status" value="1"/>
</dbReference>
<evidence type="ECO:0000256" key="4">
    <source>
        <dbReference type="ARBA" id="ARBA00022723"/>
    </source>
</evidence>
<dbReference type="AlphaFoldDB" id="A0A3B0UHZ7"/>
<dbReference type="InterPro" id="IPR045540">
    <property type="entry name" value="YegS/DAGK_C"/>
</dbReference>
<dbReference type="InterPro" id="IPR017438">
    <property type="entry name" value="ATP-NAD_kinase_N"/>
</dbReference>
<keyword evidence="4" id="KW-0479">Metal-binding</keyword>
<name>A0A3B0UHZ7_9ZZZZ</name>
<evidence type="ECO:0000256" key="3">
    <source>
        <dbReference type="ARBA" id="ARBA00022679"/>
    </source>
</evidence>
<keyword evidence="8" id="KW-0460">Magnesium</keyword>
<dbReference type="PROSITE" id="PS50146">
    <property type="entry name" value="DAGK"/>
    <property type="match status" value="1"/>
</dbReference>
<dbReference type="InterPro" id="IPR001206">
    <property type="entry name" value="Diacylglycerol_kinase_cat_dom"/>
</dbReference>
<dbReference type="InterPro" id="IPR050187">
    <property type="entry name" value="Lipid_Phosphate_FormReg"/>
</dbReference>
<keyword evidence="5" id="KW-0547">Nucleotide-binding</keyword>
<dbReference type="Pfam" id="PF00781">
    <property type="entry name" value="DAGK_cat"/>
    <property type="match status" value="1"/>
</dbReference>
<proteinExistence type="predicted"/>
<dbReference type="Pfam" id="PF19279">
    <property type="entry name" value="YegS_C"/>
    <property type="match status" value="1"/>
</dbReference>
<dbReference type="Gene3D" id="3.40.50.10330">
    <property type="entry name" value="Probable inorganic polyphosphate/atp-NAD kinase, domain 1"/>
    <property type="match status" value="1"/>
</dbReference>
<evidence type="ECO:0000256" key="6">
    <source>
        <dbReference type="ARBA" id="ARBA00022777"/>
    </source>
</evidence>
<organism evidence="13">
    <name type="scientific">hydrothermal vent metagenome</name>
    <dbReference type="NCBI Taxonomy" id="652676"/>
    <lineage>
        <taxon>unclassified sequences</taxon>
        <taxon>metagenomes</taxon>
        <taxon>ecological metagenomes</taxon>
    </lineage>
</organism>
<dbReference type="SMART" id="SM00046">
    <property type="entry name" value="DAGKc"/>
    <property type="match status" value="1"/>
</dbReference>
<dbReference type="Gene3D" id="2.60.200.40">
    <property type="match status" value="1"/>
</dbReference>
<evidence type="ECO:0000256" key="8">
    <source>
        <dbReference type="ARBA" id="ARBA00022842"/>
    </source>
</evidence>
<comment type="cofactor">
    <cofactor evidence="1">
        <name>Mg(2+)</name>
        <dbReference type="ChEBI" id="CHEBI:18420"/>
    </cofactor>
</comment>
<evidence type="ECO:0000256" key="9">
    <source>
        <dbReference type="ARBA" id="ARBA00023098"/>
    </source>
</evidence>
<dbReference type="GO" id="GO:0005886">
    <property type="term" value="C:plasma membrane"/>
    <property type="evidence" value="ECO:0007669"/>
    <property type="project" value="TreeGrafter"/>
</dbReference>
<accession>A0A3B0UHZ7</accession>
<evidence type="ECO:0000256" key="7">
    <source>
        <dbReference type="ARBA" id="ARBA00022840"/>
    </source>
</evidence>
<keyword evidence="3" id="KW-0808">Transferase</keyword>
<evidence type="ECO:0000313" key="13">
    <source>
        <dbReference type="EMBL" id="VAW30248.1"/>
    </source>
</evidence>
<dbReference type="InterPro" id="IPR005218">
    <property type="entry name" value="Diacylglycerol/lipid_kinase"/>
</dbReference>
<dbReference type="InterPro" id="IPR016064">
    <property type="entry name" value="NAD/diacylglycerol_kinase_sf"/>
</dbReference>
<dbReference type="NCBIfam" id="TIGR00147">
    <property type="entry name" value="YegS/Rv2252/BmrU family lipid kinase"/>
    <property type="match status" value="1"/>
</dbReference>
<keyword evidence="6 13" id="KW-0418">Kinase</keyword>
<gene>
    <name evidence="13" type="ORF">MNBD_BACTEROID07-1152</name>
</gene>
<dbReference type="GO" id="GO:0008654">
    <property type="term" value="P:phospholipid biosynthetic process"/>
    <property type="evidence" value="ECO:0007669"/>
    <property type="project" value="UniProtKB-KW"/>
</dbReference>
<keyword evidence="10" id="KW-0594">Phospholipid biosynthesis</keyword>
<reference evidence="13" key="1">
    <citation type="submission" date="2018-06" db="EMBL/GenBank/DDBJ databases">
        <authorList>
            <person name="Zhirakovskaya E."/>
        </authorList>
    </citation>
    <scope>NUCLEOTIDE SEQUENCE</scope>
</reference>
<dbReference type="PANTHER" id="PTHR12358:SF106">
    <property type="entry name" value="LIPID KINASE YEGS"/>
    <property type="match status" value="1"/>
</dbReference>
<dbReference type="GO" id="GO:0046872">
    <property type="term" value="F:metal ion binding"/>
    <property type="evidence" value="ECO:0007669"/>
    <property type="project" value="UniProtKB-KW"/>
</dbReference>
<dbReference type="GO" id="GO:0016301">
    <property type="term" value="F:kinase activity"/>
    <property type="evidence" value="ECO:0007669"/>
    <property type="project" value="UniProtKB-KW"/>
</dbReference>
<keyword evidence="7" id="KW-0067">ATP-binding</keyword>
<evidence type="ECO:0000256" key="1">
    <source>
        <dbReference type="ARBA" id="ARBA00001946"/>
    </source>
</evidence>
<evidence type="ECO:0000256" key="5">
    <source>
        <dbReference type="ARBA" id="ARBA00022741"/>
    </source>
</evidence>
<evidence type="ECO:0000256" key="10">
    <source>
        <dbReference type="ARBA" id="ARBA00023209"/>
    </source>
</evidence>
<evidence type="ECO:0000256" key="11">
    <source>
        <dbReference type="ARBA" id="ARBA00023264"/>
    </source>
</evidence>
<keyword evidence="11" id="KW-1208">Phospholipid metabolism</keyword>
<sequence length="303" mass="33889">MQQTLQKKKKLLFIVNPTSGIHRHIRLTEAINKHINTQKFVSEIKKTNYAGHAVELSREAVRQKTDIVIAVGGDGTINEVASQIIGSDTVLGIIPQGSGNGLARHLGIPRTIQGAMRLINRQHVTEIDTASINGVPFVSIAGVGFDALIAKLFAKGERRGFFSYAHLISTNFLYYKPKKYQLKFEDGNTLKTKALFISFANSNQFGYNTAIAPNALLRDGKLDVIVVQKPGIFELPLIANLLLLRAIDMSRYVQSFRSEHFWVYQKKNRVVNIDGEARKIDKKLEVKVHPLSLKIIIPNHVIK</sequence>
<dbReference type="GO" id="GO:0005524">
    <property type="term" value="F:ATP binding"/>
    <property type="evidence" value="ECO:0007669"/>
    <property type="project" value="UniProtKB-KW"/>
</dbReference>
<keyword evidence="2" id="KW-0444">Lipid biosynthesis</keyword>
<keyword evidence="9" id="KW-0443">Lipid metabolism</keyword>
<dbReference type="PANTHER" id="PTHR12358">
    <property type="entry name" value="SPHINGOSINE KINASE"/>
    <property type="match status" value="1"/>
</dbReference>
<evidence type="ECO:0000256" key="2">
    <source>
        <dbReference type="ARBA" id="ARBA00022516"/>
    </source>
</evidence>
<feature type="domain" description="DAGKc" evidence="12">
    <location>
        <begin position="6"/>
        <end position="136"/>
    </location>
</feature>